<evidence type="ECO:0000256" key="1">
    <source>
        <dbReference type="ARBA" id="ARBA00000877"/>
    </source>
</evidence>
<dbReference type="GO" id="GO:0006171">
    <property type="term" value="P:cAMP biosynthetic process"/>
    <property type="evidence" value="ECO:0007669"/>
    <property type="project" value="InterPro"/>
</dbReference>
<keyword evidence="2 10" id="KW-1003">Cell membrane</keyword>
<dbReference type="Pfam" id="PF02457">
    <property type="entry name" value="DAC"/>
    <property type="match status" value="1"/>
</dbReference>
<evidence type="ECO:0000313" key="12">
    <source>
        <dbReference type="EMBL" id="SUJ20925.1"/>
    </source>
</evidence>
<dbReference type="NCBIfam" id="TIGR00159">
    <property type="entry name" value="diadenylate cyclase CdaA"/>
    <property type="match status" value="1"/>
</dbReference>
<dbReference type="InterPro" id="IPR036888">
    <property type="entry name" value="DNA_integrity_DisA_N_sf"/>
</dbReference>
<comment type="catalytic activity">
    <reaction evidence="1 10">
        <text>2 ATP = 3',3'-c-di-AMP + 2 diphosphate</text>
        <dbReference type="Rhea" id="RHEA:35655"/>
        <dbReference type="ChEBI" id="CHEBI:30616"/>
        <dbReference type="ChEBI" id="CHEBI:33019"/>
        <dbReference type="ChEBI" id="CHEBI:71500"/>
        <dbReference type="EC" id="2.7.7.85"/>
    </reaction>
</comment>
<evidence type="ECO:0000256" key="7">
    <source>
        <dbReference type="ARBA" id="ARBA00022840"/>
    </source>
</evidence>
<keyword evidence="8 10" id="KW-1133">Transmembrane helix</keyword>
<dbReference type="Gene3D" id="3.40.1700.10">
    <property type="entry name" value="DNA integrity scanning protein, DisA, N-terminal domain"/>
    <property type="match status" value="1"/>
</dbReference>
<dbReference type="InterPro" id="IPR034701">
    <property type="entry name" value="CdaA"/>
</dbReference>
<evidence type="ECO:0000313" key="13">
    <source>
        <dbReference type="Proteomes" id="UP000254519"/>
    </source>
</evidence>
<evidence type="ECO:0000256" key="5">
    <source>
        <dbReference type="ARBA" id="ARBA00022695"/>
    </source>
</evidence>
<dbReference type="RefSeq" id="WP_115363573.1">
    <property type="nucleotide sequence ID" value="NZ_CP038012.1"/>
</dbReference>
<evidence type="ECO:0000256" key="4">
    <source>
        <dbReference type="ARBA" id="ARBA00022692"/>
    </source>
</evidence>
<dbReference type="SUPFAM" id="SSF143597">
    <property type="entry name" value="YojJ-like"/>
    <property type="match status" value="1"/>
</dbReference>
<dbReference type="EC" id="2.7.7.85" evidence="10"/>
<organism evidence="12 13">
    <name type="scientific">Sporosarcina pasteurii</name>
    <name type="common">Bacillus pasteurii</name>
    <dbReference type="NCBI Taxonomy" id="1474"/>
    <lineage>
        <taxon>Bacteria</taxon>
        <taxon>Bacillati</taxon>
        <taxon>Bacillota</taxon>
        <taxon>Bacilli</taxon>
        <taxon>Bacillales</taxon>
        <taxon>Caryophanaceae</taxon>
        <taxon>Sporosarcina</taxon>
    </lineage>
</organism>
<dbReference type="GO" id="GO:0005524">
    <property type="term" value="F:ATP binding"/>
    <property type="evidence" value="ECO:0007669"/>
    <property type="project" value="UniProtKB-UniRule"/>
</dbReference>
<comment type="subunit">
    <text evidence="10">Probably a homodimer.</text>
</comment>
<feature type="transmembrane region" description="Helical" evidence="10">
    <location>
        <begin position="12"/>
        <end position="33"/>
    </location>
</feature>
<dbReference type="OrthoDB" id="9807385at2"/>
<name>A0A380CI29_SPOPA</name>
<evidence type="ECO:0000256" key="3">
    <source>
        <dbReference type="ARBA" id="ARBA00022679"/>
    </source>
</evidence>
<dbReference type="PROSITE" id="PS51794">
    <property type="entry name" value="DAC"/>
    <property type="match status" value="1"/>
</dbReference>
<dbReference type="InterPro" id="IPR003390">
    <property type="entry name" value="DNA_integrity_scan_DisA_N"/>
</dbReference>
<proteinExistence type="inferred from homology"/>
<dbReference type="Pfam" id="PF19293">
    <property type="entry name" value="CdaA_N"/>
    <property type="match status" value="1"/>
</dbReference>
<comment type="similarity">
    <text evidence="10">Belongs to the adenylate cyclase family. DacA/CdaA subfamily.</text>
</comment>
<evidence type="ECO:0000256" key="6">
    <source>
        <dbReference type="ARBA" id="ARBA00022741"/>
    </source>
</evidence>
<keyword evidence="5 10" id="KW-0548">Nucleotidyltransferase</keyword>
<dbReference type="InterPro" id="IPR050338">
    <property type="entry name" value="DisA"/>
</dbReference>
<protein>
    <recommendedName>
        <fullName evidence="10">Diadenylate cyclase</fullName>
        <shortName evidence="10">DAC</shortName>
        <ecNumber evidence="10">2.7.7.85</ecNumber>
    </recommendedName>
    <alternativeName>
        <fullName evidence="10">Cyclic-di-AMP synthase</fullName>
        <shortName evidence="10">c-di-AMP synthase</shortName>
    </alternativeName>
</protein>
<reference evidence="12 13" key="1">
    <citation type="submission" date="2018-06" db="EMBL/GenBank/DDBJ databases">
        <authorList>
            <consortium name="Pathogen Informatics"/>
            <person name="Doyle S."/>
        </authorList>
    </citation>
    <scope>NUCLEOTIDE SEQUENCE [LARGE SCALE GENOMIC DNA]</scope>
    <source>
        <strain evidence="13">ATCC 11859 / DSM 33 / NCIB 8841 / NCTC 4822</strain>
    </source>
</reference>
<gene>
    <name evidence="10" type="primary">dacA</name>
    <name evidence="12" type="ORF">NCTC4822_03101</name>
</gene>
<dbReference type="Proteomes" id="UP000254519">
    <property type="component" value="Unassembled WGS sequence"/>
</dbReference>
<evidence type="ECO:0000256" key="10">
    <source>
        <dbReference type="HAMAP-Rule" id="MF_01499"/>
    </source>
</evidence>
<keyword evidence="9 10" id="KW-0472">Membrane</keyword>
<evidence type="ECO:0000256" key="8">
    <source>
        <dbReference type="ARBA" id="ARBA00022989"/>
    </source>
</evidence>
<dbReference type="PANTHER" id="PTHR34185">
    <property type="entry name" value="DIADENYLATE CYCLASE"/>
    <property type="match status" value="1"/>
</dbReference>
<keyword evidence="6 10" id="KW-0547">Nucleotide-binding</keyword>
<keyword evidence="4 10" id="KW-0812">Transmembrane</keyword>
<comment type="caution">
    <text evidence="10">Lacks conserved residue(s) required for the propagation of feature annotation.</text>
</comment>
<feature type="transmembrane region" description="Helical" evidence="10">
    <location>
        <begin position="45"/>
        <end position="70"/>
    </location>
</feature>
<accession>A0A380CI29</accession>
<dbReference type="PANTHER" id="PTHR34185:SF1">
    <property type="entry name" value="DIADENYLATE CYCLASE"/>
    <property type="match status" value="1"/>
</dbReference>
<dbReference type="AlphaFoldDB" id="A0A380CI29"/>
<keyword evidence="13" id="KW-1185">Reference proteome</keyword>
<keyword evidence="3 10" id="KW-0808">Transferase</keyword>
<dbReference type="HAMAP" id="MF_01499">
    <property type="entry name" value="DacA"/>
    <property type="match status" value="1"/>
</dbReference>
<dbReference type="InterPro" id="IPR014046">
    <property type="entry name" value="C-di-AMP_synthase"/>
</dbReference>
<dbReference type="PIRSF" id="PIRSF004793">
    <property type="entry name" value="UCP004793"/>
    <property type="match status" value="1"/>
</dbReference>
<dbReference type="GO" id="GO:0106408">
    <property type="term" value="F:diadenylate cyclase activity"/>
    <property type="evidence" value="ECO:0007669"/>
    <property type="project" value="UniProtKB-EC"/>
</dbReference>
<sequence length="278" mass="31269">MPFWEKIVNLSPVATFINIMDVLLVWFVVYQLIKVVKGTKAVQLLKGIFVIIIARIVTEVFGLATLGWMMERVIDWGFLAIIIIFQPELRRALEQLGRGRLFARTMMDEEQERKRLIEALSKSVNYMAKRRIGALISIEKETGLNEYIETGTPLNSDLTSELLINIFIPNAPLHDGAVVVQRNRIAAAGCYLPLSESPFISKELGTRHRAAVGLSEVSDAITIVVSEETGAISIATDGDLNRGLSIEEFEIRLRHLWFGATTNQENTSKWKWGVKRNG</sequence>
<evidence type="ECO:0000256" key="2">
    <source>
        <dbReference type="ARBA" id="ARBA00022475"/>
    </source>
</evidence>
<dbReference type="FunFam" id="3.40.1700.10:FF:000002">
    <property type="entry name" value="Diadenylate cyclase"/>
    <property type="match status" value="1"/>
</dbReference>
<comment type="function">
    <text evidence="10">Catalyzes the condensation of 2 ATP molecules into cyclic di-AMP (c-di-AMP), a second messenger used to regulate differing processes in different bacteria.</text>
</comment>
<dbReference type="GO" id="GO:0004016">
    <property type="term" value="F:adenylate cyclase activity"/>
    <property type="evidence" value="ECO:0007669"/>
    <property type="project" value="UniProtKB-UniRule"/>
</dbReference>
<evidence type="ECO:0000256" key="9">
    <source>
        <dbReference type="ARBA" id="ARBA00023136"/>
    </source>
</evidence>
<evidence type="ECO:0000259" key="11">
    <source>
        <dbReference type="PROSITE" id="PS51794"/>
    </source>
</evidence>
<feature type="domain" description="DAC" evidence="11">
    <location>
        <begin position="86"/>
        <end position="248"/>
    </location>
</feature>
<dbReference type="InterPro" id="IPR045585">
    <property type="entry name" value="CdaA_N"/>
</dbReference>
<dbReference type="EMBL" id="UGYZ01000002">
    <property type="protein sequence ID" value="SUJ20925.1"/>
    <property type="molecule type" value="Genomic_DNA"/>
</dbReference>
<keyword evidence="7 10" id="KW-0067">ATP-binding</keyword>